<evidence type="ECO:0000256" key="1">
    <source>
        <dbReference type="ARBA" id="ARBA00001947"/>
    </source>
</evidence>
<dbReference type="GO" id="GO:0046872">
    <property type="term" value="F:metal ion binding"/>
    <property type="evidence" value="ECO:0007669"/>
    <property type="project" value="UniProtKB-KW"/>
</dbReference>
<evidence type="ECO:0000256" key="8">
    <source>
        <dbReference type="ARBA" id="ARBA00023157"/>
    </source>
</evidence>
<dbReference type="InterPro" id="IPR008753">
    <property type="entry name" value="Peptidase_M13_N"/>
</dbReference>
<keyword evidence="5" id="KW-0378">Hydrolase</keyword>
<dbReference type="Pfam" id="PF05649">
    <property type="entry name" value="Peptidase_M13_N"/>
    <property type="match status" value="1"/>
</dbReference>
<dbReference type="PANTHER" id="PTHR11733">
    <property type="entry name" value="ZINC METALLOPROTEASE FAMILY M13 NEPRILYSIN-RELATED"/>
    <property type="match status" value="1"/>
</dbReference>
<reference evidence="13 14" key="1">
    <citation type="submission" date="2024-04" db="EMBL/GenBank/DDBJ databases">
        <authorList>
            <person name="Rising A."/>
            <person name="Reimegard J."/>
            <person name="Sonavane S."/>
            <person name="Akerstrom W."/>
            <person name="Nylinder S."/>
            <person name="Hedman E."/>
            <person name="Kallberg Y."/>
        </authorList>
    </citation>
    <scope>NUCLEOTIDE SEQUENCE [LARGE SCALE GENOMIC DNA]</scope>
</reference>
<evidence type="ECO:0000313" key="13">
    <source>
        <dbReference type="EMBL" id="CAL1280355.1"/>
    </source>
</evidence>
<evidence type="ECO:0000256" key="10">
    <source>
        <dbReference type="SAM" id="Phobius"/>
    </source>
</evidence>
<comment type="cofactor">
    <cofactor evidence="1">
        <name>Zn(2+)</name>
        <dbReference type="ChEBI" id="CHEBI:29105"/>
    </cofactor>
</comment>
<comment type="caution">
    <text evidence="13">The sequence shown here is derived from an EMBL/GenBank/DDBJ whole genome shotgun (WGS) entry which is preliminary data.</text>
</comment>
<feature type="domain" description="Peptidase M13 C-terminal" evidence="11">
    <location>
        <begin position="627"/>
        <end position="830"/>
    </location>
</feature>
<dbReference type="Proteomes" id="UP001497382">
    <property type="component" value="Unassembled WGS sequence"/>
</dbReference>
<feature type="transmembrane region" description="Helical" evidence="10">
    <location>
        <begin position="102"/>
        <end position="121"/>
    </location>
</feature>
<proteinExistence type="inferred from homology"/>
<evidence type="ECO:0000256" key="9">
    <source>
        <dbReference type="ARBA" id="ARBA00023180"/>
    </source>
</evidence>
<dbReference type="EMBL" id="CAXIEN010000130">
    <property type="protein sequence ID" value="CAL1280355.1"/>
    <property type="molecule type" value="Genomic_DNA"/>
</dbReference>
<keyword evidence="8" id="KW-1015">Disulfide bond</keyword>
<dbReference type="Gene3D" id="1.10.1380.10">
    <property type="entry name" value="Neutral endopeptidase , domain2"/>
    <property type="match status" value="1"/>
</dbReference>
<evidence type="ECO:0000256" key="5">
    <source>
        <dbReference type="ARBA" id="ARBA00022801"/>
    </source>
</evidence>
<evidence type="ECO:0000259" key="11">
    <source>
        <dbReference type="Pfam" id="PF01431"/>
    </source>
</evidence>
<dbReference type="InterPro" id="IPR042089">
    <property type="entry name" value="Peptidase_M13_dom_2"/>
</dbReference>
<dbReference type="Pfam" id="PF01431">
    <property type="entry name" value="Peptidase_M13"/>
    <property type="match status" value="1"/>
</dbReference>
<keyword evidence="9" id="KW-0325">Glycoprotein</keyword>
<organism evidence="13 14">
    <name type="scientific">Larinioides sclopetarius</name>
    <dbReference type="NCBI Taxonomy" id="280406"/>
    <lineage>
        <taxon>Eukaryota</taxon>
        <taxon>Metazoa</taxon>
        <taxon>Ecdysozoa</taxon>
        <taxon>Arthropoda</taxon>
        <taxon>Chelicerata</taxon>
        <taxon>Arachnida</taxon>
        <taxon>Araneae</taxon>
        <taxon>Araneomorphae</taxon>
        <taxon>Entelegynae</taxon>
        <taxon>Araneoidea</taxon>
        <taxon>Araneidae</taxon>
        <taxon>Larinioides</taxon>
    </lineage>
</organism>
<feature type="domain" description="Peptidase M13 N-terminal" evidence="12">
    <location>
        <begin position="173"/>
        <end position="568"/>
    </location>
</feature>
<keyword evidence="4" id="KW-0479">Metal-binding</keyword>
<comment type="similarity">
    <text evidence="2">Belongs to the peptidase M13 family.</text>
</comment>
<keyword evidence="10" id="KW-0812">Transmembrane</keyword>
<keyword evidence="10" id="KW-1133">Transmembrane helix</keyword>
<dbReference type="PANTHER" id="PTHR11733:SF167">
    <property type="entry name" value="FI17812P1-RELATED"/>
    <property type="match status" value="1"/>
</dbReference>
<dbReference type="FunFam" id="3.40.390.10:FF:000076">
    <property type="entry name" value="membrane metallo-endopeptidase-like 1"/>
    <property type="match status" value="1"/>
</dbReference>
<dbReference type="GO" id="GO:0005886">
    <property type="term" value="C:plasma membrane"/>
    <property type="evidence" value="ECO:0007669"/>
    <property type="project" value="TreeGrafter"/>
</dbReference>
<evidence type="ECO:0000259" key="12">
    <source>
        <dbReference type="Pfam" id="PF05649"/>
    </source>
</evidence>
<evidence type="ECO:0008006" key="15">
    <source>
        <dbReference type="Google" id="ProtNLM"/>
    </source>
</evidence>
<keyword evidence="3" id="KW-0645">Protease</keyword>
<evidence type="ECO:0000256" key="2">
    <source>
        <dbReference type="ARBA" id="ARBA00007357"/>
    </source>
</evidence>
<dbReference type="CDD" id="cd08662">
    <property type="entry name" value="M13"/>
    <property type="match status" value="1"/>
</dbReference>
<dbReference type="PRINTS" id="PR00786">
    <property type="entry name" value="NEPRILYSIN"/>
</dbReference>
<evidence type="ECO:0000256" key="7">
    <source>
        <dbReference type="ARBA" id="ARBA00023049"/>
    </source>
</evidence>
<dbReference type="GO" id="GO:0004222">
    <property type="term" value="F:metalloendopeptidase activity"/>
    <property type="evidence" value="ECO:0007669"/>
    <property type="project" value="InterPro"/>
</dbReference>
<dbReference type="InterPro" id="IPR018497">
    <property type="entry name" value="Peptidase_M13_C"/>
</dbReference>
<evidence type="ECO:0000313" key="14">
    <source>
        <dbReference type="Proteomes" id="UP001497382"/>
    </source>
</evidence>
<evidence type="ECO:0000256" key="6">
    <source>
        <dbReference type="ARBA" id="ARBA00022833"/>
    </source>
</evidence>
<keyword evidence="10" id="KW-0472">Membrane</keyword>
<evidence type="ECO:0000256" key="3">
    <source>
        <dbReference type="ARBA" id="ARBA00022670"/>
    </source>
</evidence>
<dbReference type="SUPFAM" id="SSF55486">
    <property type="entry name" value="Metalloproteases ('zincins'), catalytic domain"/>
    <property type="match status" value="1"/>
</dbReference>
<keyword evidence="7" id="KW-0482">Metalloprotease</keyword>
<protein>
    <recommendedName>
        <fullName evidence="15">Endothelin-converting enzyme 1</fullName>
    </recommendedName>
</protein>
<accession>A0AAV2A8L7</accession>
<name>A0AAV2A8L7_9ARAC</name>
<dbReference type="GO" id="GO:0016485">
    <property type="term" value="P:protein processing"/>
    <property type="evidence" value="ECO:0007669"/>
    <property type="project" value="TreeGrafter"/>
</dbReference>
<dbReference type="Gene3D" id="3.40.390.10">
    <property type="entry name" value="Collagenase (Catalytic Domain)"/>
    <property type="match status" value="1"/>
</dbReference>
<dbReference type="InterPro" id="IPR000718">
    <property type="entry name" value="Peptidase_M13"/>
</dbReference>
<dbReference type="PROSITE" id="PS51885">
    <property type="entry name" value="NEPRILYSIN"/>
    <property type="match status" value="1"/>
</dbReference>
<keyword evidence="14" id="KW-1185">Reference proteome</keyword>
<dbReference type="InterPro" id="IPR024079">
    <property type="entry name" value="MetalloPept_cat_dom_sf"/>
</dbReference>
<dbReference type="AlphaFoldDB" id="A0AAV2A8L7"/>
<gene>
    <name evidence="13" type="ORF">LARSCL_LOCUS10919</name>
</gene>
<sequence length="831" mass="94475">MQEDPCQRRFTLPFGSLQPRRTTVYTITQPGTMNGIQLQPMPRYKRTEFDEEETSSMASMAVDAPMVVNPTSGFSRTDGTQVRYSPGRKRNFWERASPMEKFLMVLAVVLLLLVVILSAVLNSYSGSQTVKVVHISAVNGSTVKTNATEYCVTPACVTVAAAILNAMDQSVDPCTDFYQYSCGGWIKSNPLPDGKSIWGTFGKLWQENQIIMKNVLEDDNFELKSGAEKKARIYYLSCLDKNETVDKLGAQPMLDLLNKIGGWNISGDFNISQWNFQRTLEILHNQYSRGGLFSWGVGEDERNSSRNILQLDQGGLGLPTRDYYLNKSKDDEVLTAYLNYMTKVGVLLGGEENSTRAQMEDVIDFETKLANITIPSDERRDDEELYHKKTISELRELAPVIDWTQYFNSAFKQVDREVSNSQEIIIYAPEFIRKMSELVTQYLSTPEGKIVMSNYLAWSLVQSLVARLSKPFREASKILRKALVGSEGGESPWRYCVSDTNEVIGFALGAMFVREVFHGESKPMAEHMINEIRDAFKENLPLLKWMDPDTRKQAKEKADWITDMIGFPEFILDPKKLDEKYEGLEFSEDEYFQNNIVEEQFSLKQNMKKLDKPSNRSEWKMTPPTVNAYYTPTKNQIVFPAGILQAPFYDPHYPKSLNFGAMGVVMGHELTHAFDDQGREYDKFGNLHQWWKNSTVETFRERAQCFIDQYSSFEAFGENLNGKQTLGENIADNGGLKAAFHAYQDWVKLHPKELPLPAVPLSNNQLFFIGFAQVWCSTSTPEAMHLQVLNDPHSPAKYRVIGTLSNSVDFSKEFKCPAKSAMNPATKCEVW</sequence>
<evidence type="ECO:0000256" key="4">
    <source>
        <dbReference type="ARBA" id="ARBA00022723"/>
    </source>
</evidence>
<keyword evidence="6" id="KW-0862">Zinc</keyword>